<keyword evidence="3" id="KW-1185">Reference proteome</keyword>
<dbReference type="InterPro" id="IPR057209">
    <property type="entry name" value="DUF7887"/>
</dbReference>
<evidence type="ECO:0000313" key="3">
    <source>
        <dbReference type="Proteomes" id="UP001293593"/>
    </source>
</evidence>
<dbReference type="AlphaFoldDB" id="A0AAE1MA61"/>
<comment type="caution">
    <text evidence="2">The sequence shown here is derived from an EMBL/GenBank/DDBJ whole genome shotgun (WGS) entry which is preliminary data.</text>
</comment>
<evidence type="ECO:0000259" key="1">
    <source>
        <dbReference type="Pfam" id="PF25397"/>
    </source>
</evidence>
<protein>
    <recommendedName>
        <fullName evidence="1">DUF7887 domain-containing protein</fullName>
    </recommendedName>
</protein>
<reference evidence="2" key="1">
    <citation type="submission" date="2023-10" db="EMBL/GenBank/DDBJ databases">
        <title>Chromosome-level genome of the transformable northern wattle, Acacia crassicarpa.</title>
        <authorList>
            <person name="Massaro I."/>
            <person name="Sinha N.R."/>
            <person name="Poethig S."/>
            <person name="Leichty A.R."/>
        </authorList>
    </citation>
    <scope>NUCLEOTIDE SEQUENCE</scope>
    <source>
        <strain evidence="2">Acra3RX</strain>
        <tissue evidence="2">Leaf</tissue>
    </source>
</reference>
<dbReference type="PANTHER" id="PTHR38389">
    <property type="entry name" value="DNA-DIRECTED RNA POLYMERASE SUBUNIT BETA"/>
    <property type="match status" value="1"/>
</dbReference>
<accession>A0AAE1MA61</accession>
<proteinExistence type="predicted"/>
<sequence length="116" mass="12798">MAMTASSVVFISSTPSYPSVNKNGRKFRKVFAKKRDLQENPTTQQKSLFPLRLSKSILSRSAIAVFGLGFIDAGYSGDWSRIGVITPQTEELLKVSAFLVIPLCVFLILSITEEPN</sequence>
<gene>
    <name evidence="2" type="ORF">QN277_007157</name>
</gene>
<organism evidence="2 3">
    <name type="scientific">Acacia crassicarpa</name>
    <name type="common">northern wattle</name>
    <dbReference type="NCBI Taxonomy" id="499986"/>
    <lineage>
        <taxon>Eukaryota</taxon>
        <taxon>Viridiplantae</taxon>
        <taxon>Streptophyta</taxon>
        <taxon>Embryophyta</taxon>
        <taxon>Tracheophyta</taxon>
        <taxon>Spermatophyta</taxon>
        <taxon>Magnoliopsida</taxon>
        <taxon>eudicotyledons</taxon>
        <taxon>Gunneridae</taxon>
        <taxon>Pentapetalae</taxon>
        <taxon>rosids</taxon>
        <taxon>fabids</taxon>
        <taxon>Fabales</taxon>
        <taxon>Fabaceae</taxon>
        <taxon>Caesalpinioideae</taxon>
        <taxon>mimosoid clade</taxon>
        <taxon>Acacieae</taxon>
        <taxon>Acacia</taxon>
    </lineage>
</organism>
<dbReference type="Proteomes" id="UP001293593">
    <property type="component" value="Unassembled WGS sequence"/>
</dbReference>
<dbReference type="PANTHER" id="PTHR38389:SF1">
    <property type="entry name" value="DNA-DIRECTED RNA POLYMERASE SUBUNIT BETA"/>
    <property type="match status" value="1"/>
</dbReference>
<feature type="domain" description="DUF7887" evidence="1">
    <location>
        <begin position="54"/>
        <end position="114"/>
    </location>
</feature>
<dbReference type="Pfam" id="PF25397">
    <property type="entry name" value="DUF7887"/>
    <property type="match status" value="1"/>
</dbReference>
<name>A0AAE1MA61_9FABA</name>
<evidence type="ECO:0000313" key="2">
    <source>
        <dbReference type="EMBL" id="KAK4257589.1"/>
    </source>
</evidence>
<dbReference type="EMBL" id="JAWXYG010000012">
    <property type="protein sequence ID" value="KAK4257589.1"/>
    <property type="molecule type" value="Genomic_DNA"/>
</dbReference>